<dbReference type="PRINTS" id="PR00326">
    <property type="entry name" value="GTP1OBG"/>
</dbReference>
<dbReference type="Gene3D" id="1.20.120.430">
    <property type="entry name" value="tRNA modification GTPase MnmE domain 2"/>
    <property type="match status" value="1"/>
</dbReference>
<keyword evidence="4 6" id="KW-0630">Potassium</keyword>
<comment type="function">
    <text evidence="6">Exhibits a very high intrinsic GTPase hydrolysis rate. Involved in the addition of a carboxymethylaminomethyl (cmnm) group at the wobble position (U34) of certain tRNAs, forming tRNA-cmnm(5)s(2)U34.</text>
</comment>
<keyword evidence="11" id="KW-1185">Reference proteome</keyword>
<dbReference type="RefSeq" id="WP_211421683.1">
    <property type="nucleotide sequence ID" value="NZ_CP072642.1"/>
</dbReference>
<keyword evidence="6" id="KW-0460">Magnesium</keyword>
<dbReference type="InterPro" id="IPR006073">
    <property type="entry name" value="GTP-bd"/>
</dbReference>
<keyword evidence="6" id="KW-0963">Cytoplasm</keyword>
<keyword evidence="8" id="KW-0175">Coiled coil</keyword>
<keyword evidence="6" id="KW-0479">Metal-binding</keyword>
<dbReference type="InterPro" id="IPR027266">
    <property type="entry name" value="TrmE/GcvT-like"/>
</dbReference>
<accession>A0ABX8AY47</accession>
<evidence type="ECO:0000256" key="2">
    <source>
        <dbReference type="ARBA" id="ARBA00022694"/>
    </source>
</evidence>
<evidence type="ECO:0000256" key="6">
    <source>
        <dbReference type="HAMAP-Rule" id="MF_00379"/>
    </source>
</evidence>
<dbReference type="EMBL" id="CP072642">
    <property type="protein sequence ID" value="QUV93290.1"/>
    <property type="molecule type" value="Genomic_DNA"/>
</dbReference>
<dbReference type="PANTHER" id="PTHR42714">
    <property type="entry name" value="TRNA MODIFICATION GTPASE GTPBP3"/>
    <property type="match status" value="1"/>
</dbReference>
<evidence type="ECO:0000256" key="4">
    <source>
        <dbReference type="ARBA" id="ARBA00022958"/>
    </source>
</evidence>
<feature type="binding site" evidence="6">
    <location>
        <begin position="252"/>
        <end position="258"/>
    </location>
    <ligand>
        <name>GTP</name>
        <dbReference type="ChEBI" id="CHEBI:37565"/>
    </ligand>
</feature>
<evidence type="ECO:0000313" key="10">
    <source>
        <dbReference type="EMBL" id="QUV93290.1"/>
    </source>
</evidence>
<dbReference type="GO" id="GO:0016787">
    <property type="term" value="F:hydrolase activity"/>
    <property type="evidence" value="ECO:0007669"/>
    <property type="project" value="UniProtKB-KW"/>
</dbReference>
<comment type="cofactor">
    <cofactor evidence="6">
        <name>K(+)</name>
        <dbReference type="ChEBI" id="CHEBI:29103"/>
    </cofactor>
    <text evidence="6">Binds 1 potassium ion per subunit.</text>
</comment>
<feature type="binding site" evidence="6">
    <location>
        <position position="127"/>
    </location>
    <ligand>
        <name>(6S)-5-formyl-5,6,7,8-tetrahydrofolate</name>
        <dbReference type="ChEBI" id="CHEBI:57457"/>
    </ligand>
</feature>
<dbReference type="InterPro" id="IPR027368">
    <property type="entry name" value="MnmE_dom2"/>
</dbReference>
<dbReference type="Pfam" id="PF12631">
    <property type="entry name" value="MnmE_helical"/>
    <property type="match status" value="1"/>
</dbReference>
<reference evidence="10 11" key="1">
    <citation type="submission" date="2021-03" db="EMBL/GenBank/DDBJ databases">
        <title>Genomic and phenotypic characterization of Chloracidobacterium isolates provides evidence for multiple species.</title>
        <authorList>
            <person name="Saini M.K."/>
            <person name="Costas A.M.G."/>
            <person name="Tank M."/>
            <person name="Bryant D.A."/>
        </authorList>
    </citation>
    <scope>NUCLEOTIDE SEQUENCE [LARGE SCALE GENOMIC DNA]</scope>
    <source>
        <strain evidence="10 11">N</strain>
    </source>
</reference>
<keyword evidence="3 6" id="KW-0547">Nucleotide-binding</keyword>
<dbReference type="NCBIfam" id="TIGR00231">
    <property type="entry name" value="small_GTP"/>
    <property type="match status" value="1"/>
</dbReference>
<keyword evidence="5 6" id="KW-0342">GTP-binding</keyword>
<comment type="caution">
    <text evidence="6">Lacks conserved residue(s) required for the propagation of feature annotation.</text>
</comment>
<keyword evidence="6 10" id="KW-0378">Hydrolase</keyword>
<evidence type="ECO:0000256" key="8">
    <source>
        <dbReference type="SAM" id="Coils"/>
    </source>
</evidence>
<proteinExistence type="inferred from homology"/>
<feature type="binding site" evidence="6">
    <location>
        <position position="252"/>
    </location>
    <ligand>
        <name>K(+)</name>
        <dbReference type="ChEBI" id="CHEBI:29103"/>
    </ligand>
</feature>
<evidence type="ECO:0000313" key="11">
    <source>
        <dbReference type="Proteomes" id="UP000677668"/>
    </source>
</evidence>
<feature type="coiled-coil region" evidence="8">
    <location>
        <begin position="167"/>
        <end position="213"/>
    </location>
</feature>
<dbReference type="InterPro" id="IPR018948">
    <property type="entry name" value="GTP-bd_TrmE_N"/>
</dbReference>
<dbReference type="HAMAP" id="MF_00379">
    <property type="entry name" value="GTPase_MnmE"/>
    <property type="match status" value="1"/>
</dbReference>
<dbReference type="CDD" id="cd04164">
    <property type="entry name" value="trmE"/>
    <property type="match status" value="1"/>
</dbReference>
<evidence type="ECO:0000259" key="9">
    <source>
        <dbReference type="PROSITE" id="PS51709"/>
    </source>
</evidence>
<comment type="subunit">
    <text evidence="6">Homodimer. Heterotetramer of two MnmE and two MnmG subunits.</text>
</comment>
<dbReference type="PANTHER" id="PTHR42714:SF2">
    <property type="entry name" value="TRNA MODIFICATION GTPASE GTPBP3, MITOCHONDRIAL"/>
    <property type="match status" value="1"/>
</dbReference>
<dbReference type="InterPro" id="IPR004520">
    <property type="entry name" value="GTPase_MnmE"/>
</dbReference>
<dbReference type="Pfam" id="PF01926">
    <property type="entry name" value="MMR_HSR1"/>
    <property type="match status" value="1"/>
</dbReference>
<dbReference type="Gene3D" id="3.40.50.300">
    <property type="entry name" value="P-loop containing nucleotide triphosphate hydrolases"/>
    <property type="match status" value="1"/>
</dbReference>
<dbReference type="NCBIfam" id="NF003661">
    <property type="entry name" value="PRK05291.1-3"/>
    <property type="match status" value="1"/>
</dbReference>
<dbReference type="PROSITE" id="PS51709">
    <property type="entry name" value="G_TRME"/>
    <property type="match status" value="1"/>
</dbReference>
<name>A0ABX8AY47_9BACT</name>
<dbReference type="InterPro" id="IPR005225">
    <property type="entry name" value="Small_GTP-bd"/>
</dbReference>
<dbReference type="CDD" id="cd14858">
    <property type="entry name" value="TrmE_N"/>
    <property type="match status" value="1"/>
</dbReference>
<dbReference type="Gene3D" id="3.30.1360.120">
    <property type="entry name" value="Probable tRNA modification gtpase trme, domain 1"/>
    <property type="match status" value="1"/>
</dbReference>
<dbReference type="EC" id="3.6.-.-" evidence="6"/>
<sequence length="463" mass="50337">MPTYDWQDTIVAIATPPGHGGIGIVRLSGERALDIGATLFRGRRTLARHPFRLLRGTFLDITADETIDDGLAVYFPTPRSFTGEDVVELHAHGSPVVLRRLVACAMREGARAARPGEFTLRAVRHGRLDLAQAEGLRDLIHAQTTYQARLAARQMRGALSTRLQPLKEQLLTTIVHLESAVEFVEEQLDTHSRATLVEELSRLETQVRQLAATYRAGRLIREGLALAIVGRPNVGKSSLFNALLDADRAIVTDIAGTTRDTLQEVATIGELPVRLMDTAGIRDTSDIVERMGVERSYRALADADIVLFVVDAAAGPHPDETQVIGHLRQRQAICVVNKLDLVPSVVPFVLFLQEHDLTCPVVGVSAHTRAGLAELKATIQQVAVGGSFDTSQDWLVTDARHATALTTAAEALGCARELLAEGHSEEVPLAELHRALHALGDITGETGIEEVFDRIFATFCIGK</sequence>
<feature type="binding site" evidence="6">
    <location>
        <position position="26"/>
    </location>
    <ligand>
        <name>(6S)-5-formyl-5,6,7,8-tetrahydrofolate</name>
        <dbReference type="ChEBI" id="CHEBI:57457"/>
    </ligand>
</feature>
<evidence type="ECO:0000256" key="3">
    <source>
        <dbReference type="ARBA" id="ARBA00022741"/>
    </source>
</evidence>
<evidence type="ECO:0000256" key="7">
    <source>
        <dbReference type="RuleBase" id="RU003313"/>
    </source>
</evidence>
<feature type="binding site" evidence="6">
    <location>
        <position position="257"/>
    </location>
    <ligand>
        <name>K(+)</name>
        <dbReference type="ChEBI" id="CHEBI:29103"/>
    </ligand>
</feature>
<gene>
    <name evidence="6 10" type="primary">mnmE</name>
    <name evidence="6" type="synonym">trmE</name>
    <name evidence="10" type="ORF">J8C05_07870</name>
</gene>
<dbReference type="NCBIfam" id="TIGR00450">
    <property type="entry name" value="mnmE_trmE_thdF"/>
    <property type="match status" value="1"/>
</dbReference>
<feature type="binding site" evidence="6">
    <location>
        <position position="463"/>
    </location>
    <ligand>
        <name>(6S)-5-formyl-5,6,7,8-tetrahydrofolate</name>
        <dbReference type="ChEBI" id="CHEBI:57457"/>
    </ligand>
</feature>
<dbReference type="Proteomes" id="UP000677668">
    <property type="component" value="Chromosome 1"/>
</dbReference>
<feature type="binding site" evidence="6">
    <location>
        <position position="88"/>
    </location>
    <ligand>
        <name>(6S)-5-formyl-5,6,7,8-tetrahydrofolate</name>
        <dbReference type="ChEBI" id="CHEBI:57457"/>
    </ligand>
</feature>
<protein>
    <recommendedName>
        <fullName evidence="6">tRNA modification GTPase MnmE</fullName>
        <ecNumber evidence="6">3.6.-.-</ecNumber>
    </recommendedName>
</protein>
<feature type="binding site" evidence="6">
    <location>
        <position position="258"/>
    </location>
    <ligand>
        <name>Mg(2+)</name>
        <dbReference type="ChEBI" id="CHEBI:18420"/>
    </ligand>
</feature>
<feature type="binding site" evidence="6">
    <location>
        <position position="237"/>
    </location>
    <ligand>
        <name>Mg(2+)</name>
        <dbReference type="ChEBI" id="CHEBI:18420"/>
    </ligand>
</feature>
<feature type="binding site" evidence="6">
    <location>
        <begin position="233"/>
        <end position="238"/>
    </location>
    <ligand>
        <name>GTP</name>
        <dbReference type="ChEBI" id="CHEBI:37565"/>
    </ligand>
</feature>
<keyword evidence="2 6" id="KW-0819">tRNA processing</keyword>
<feature type="binding site" evidence="6">
    <location>
        <position position="233"/>
    </location>
    <ligand>
        <name>K(+)</name>
        <dbReference type="ChEBI" id="CHEBI:29103"/>
    </ligand>
</feature>
<dbReference type="Pfam" id="PF10396">
    <property type="entry name" value="TrmE_N"/>
    <property type="match status" value="1"/>
</dbReference>
<feature type="binding site" evidence="6">
    <location>
        <begin position="277"/>
        <end position="280"/>
    </location>
    <ligand>
        <name>GTP</name>
        <dbReference type="ChEBI" id="CHEBI:37565"/>
    </ligand>
</feature>
<evidence type="ECO:0000256" key="5">
    <source>
        <dbReference type="ARBA" id="ARBA00023134"/>
    </source>
</evidence>
<feature type="domain" description="TrmE-type G" evidence="9">
    <location>
        <begin position="223"/>
        <end position="384"/>
    </location>
</feature>
<dbReference type="SUPFAM" id="SSF52540">
    <property type="entry name" value="P-loop containing nucleoside triphosphate hydrolases"/>
    <property type="match status" value="1"/>
</dbReference>
<dbReference type="InterPro" id="IPR031168">
    <property type="entry name" value="G_TrmE"/>
</dbReference>
<comment type="similarity">
    <text evidence="1 6 7">Belongs to the TRAFAC class TrmE-Era-EngA-EngB-Septin-like GTPase superfamily. TrmE GTPase family.</text>
</comment>
<comment type="subcellular location">
    <subcellularLocation>
        <location evidence="6">Cytoplasm</location>
    </subcellularLocation>
</comment>
<feature type="binding site" evidence="6">
    <location>
        <position position="254"/>
    </location>
    <ligand>
        <name>K(+)</name>
        <dbReference type="ChEBI" id="CHEBI:29103"/>
    </ligand>
</feature>
<dbReference type="InterPro" id="IPR027417">
    <property type="entry name" value="P-loop_NTPase"/>
</dbReference>
<organism evidence="10 11">
    <name type="scientific">Chloracidobacterium sp. N</name>
    <dbReference type="NCBI Taxonomy" id="2821540"/>
    <lineage>
        <taxon>Bacteria</taxon>
        <taxon>Pseudomonadati</taxon>
        <taxon>Acidobacteriota</taxon>
        <taxon>Terriglobia</taxon>
        <taxon>Terriglobales</taxon>
        <taxon>Acidobacteriaceae</taxon>
        <taxon>Chloracidobacterium</taxon>
        <taxon>Chloracidobacterium aggregatum</taxon>
    </lineage>
</organism>
<dbReference type="InterPro" id="IPR025867">
    <property type="entry name" value="MnmE_helical"/>
</dbReference>
<evidence type="ECO:0000256" key="1">
    <source>
        <dbReference type="ARBA" id="ARBA00011043"/>
    </source>
</evidence>